<dbReference type="KEGG" id="bann:JFN94_06850"/>
<reference evidence="2 3" key="1">
    <citation type="submission" date="2020-12" db="EMBL/GenBank/DDBJ databases">
        <title>Complete genome sequence of Burkholderia anthina BJQ0011.</title>
        <authorList>
            <person name="Xu Y."/>
        </authorList>
    </citation>
    <scope>NUCLEOTIDE SEQUENCE [LARGE SCALE GENOMIC DNA]</scope>
    <source>
        <strain evidence="2 3">BJQ0011</strain>
    </source>
</reference>
<sequence length="731" mass="77978">MPPTKPTLTKPFRAAQLAYTLLDMSREYGRTDGARLIHVAKTVVAVVLAMGVSMRLELTAPRTAMVTVVILMMHQHSGMVMARGFYRGVGMLVGNLAAIVVIGAFPQERVLFLGALVLWIGCCTWGAAYFRNYQSYGFVLAGYATCIAAIPSIDRPYDIIANVVTGLGEVSIGILSAGVVSALILPRHVRAMLMKTGEDHYADFIGFVRAALTQNLPTDEQSRRYLRLLAARAQLENLRSAAVFEDPDLRARNGIMTRMAGQLLDAGARFHALHQYRVRIQHGDDRHAAGVLSAACDDVARVLPPDDPARAFDLRAVEQLVDALDQAFARLPDSRAPAPAPDARNAREALTGLSLLRQALDSLRAYLADFVAIRRQPASVAAPASADTERTRTPVRIATSANRMVSAAAGLRAIVAVSAVSLFWIASGWTGAAGAVVSATIASALYSIMPAPAAATRQIALGCTVAWLASIAFNFLLLPDMDGFAPLAAAFALFVAVGSYLNSFPKTAAFGLGFNIYFCFLTNITNPGVYAPAATLDAGFSSILGIATASLAFSVVAPYAGNWATGRYLDALRRLVSVDACFGELDGLMPRFDAGMRDFMLQIAARPATGHLGRQALFAWSFASLEIGRNIVDLRTAGAAELPDSTWRTHERALCASVSRLFDSPSPAALHDAERAARDALTAASPLASDVAQRLTDCVRFILVSLQCNLVPLQRGPASSTPSIAPNDARA</sequence>
<keyword evidence="1" id="KW-0472">Membrane</keyword>
<feature type="transmembrane region" description="Helical" evidence="1">
    <location>
        <begin position="405"/>
        <end position="426"/>
    </location>
</feature>
<feature type="transmembrane region" description="Helical" evidence="1">
    <location>
        <begin position="484"/>
        <end position="501"/>
    </location>
</feature>
<evidence type="ECO:0000313" key="2">
    <source>
        <dbReference type="EMBL" id="QQK03873.1"/>
    </source>
</evidence>
<name>A0A7T7AII8_9BURK</name>
<dbReference type="GO" id="GO:0022857">
    <property type="term" value="F:transmembrane transporter activity"/>
    <property type="evidence" value="ECO:0007669"/>
    <property type="project" value="InterPro"/>
</dbReference>
<dbReference type="Pfam" id="PF04632">
    <property type="entry name" value="FUSC"/>
    <property type="match status" value="1"/>
</dbReference>
<dbReference type="EMBL" id="CP066769">
    <property type="protein sequence ID" value="QQK03873.1"/>
    <property type="molecule type" value="Genomic_DNA"/>
</dbReference>
<feature type="transmembrane region" description="Helical" evidence="1">
    <location>
        <begin position="85"/>
        <end position="105"/>
    </location>
</feature>
<dbReference type="RefSeq" id="WP_199568703.1">
    <property type="nucleotide sequence ID" value="NZ_CP066769.1"/>
</dbReference>
<dbReference type="AlphaFoldDB" id="A0A7T7AII8"/>
<feature type="transmembrane region" description="Helical" evidence="1">
    <location>
        <begin position="508"/>
        <end position="526"/>
    </location>
</feature>
<evidence type="ECO:0000313" key="3">
    <source>
        <dbReference type="Proteomes" id="UP000596205"/>
    </source>
</evidence>
<accession>A0A7T7AII8</accession>
<feature type="transmembrane region" description="Helical" evidence="1">
    <location>
        <begin position="459"/>
        <end position="478"/>
    </location>
</feature>
<gene>
    <name evidence="2" type="ORF">JFN94_06850</name>
</gene>
<keyword evidence="1" id="KW-1133">Transmembrane helix</keyword>
<dbReference type="InterPro" id="IPR006726">
    <property type="entry name" value="PHBA_efflux_AaeB/fusaric-R"/>
</dbReference>
<evidence type="ECO:0000256" key="1">
    <source>
        <dbReference type="SAM" id="Phobius"/>
    </source>
</evidence>
<feature type="transmembrane region" description="Helical" evidence="1">
    <location>
        <begin position="538"/>
        <end position="560"/>
    </location>
</feature>
<organism evidence="2 3">
    <name type="scientific">Burkholderia anthina</name>
    <dbReference type="NCBI Taxonomy" id="179879"/>
    <lineage>
        <taxon>Bacteria</taxon>
        <taxon>Pseudomonadati</taxon>
        <taxon>Pseudomonadota</taxon>
        <taxon>Betaproteobacteria</taxon>
        <taxon>Burkholderiales</taxon>
        <taxon>Burkholderiaceae</taxon>
        <taxon>Burkholderia</taxon>
        <taxon>Burkholderia cepacia complex</taxon>
    </lineage>
</organism>
<keyword evidence="1" id="KW-0812">Transmembrane</keyword>
<feature type="transmembrane region" description="Helical" evidence="1">
    <location>
        <begin position="159"/>
        <end position="185"/>
    </location>
</feature>
<dbReference type="GO" id="GO:0005886">
    <property type="term" value="C:plasma membrane"/>
    <property type="evidence" value="ECO:0007669"/>
    <property type="project" value="InterPro"/>
</dbReference>
<feature type="transmembrane region" description="Helical" evidence="1">
    <location>
        <begin position="136"/>
        <end position="153"/>
    </location>
</feature>
<proteinExistence type="predicted"/>
<feature type="transmembrane region" description="Helical" evidence="1">
    <location>
        <begin position="111"/>
        <end position="129"/>
    </location>
</feature>
<dbReference type="Proteomes" id="UP000596205">
    <property type="component" value="Chromosome 1"/>
</dbReference>
<protein>
    <submittedName>
        <fullName evidence="2">FUSC family protein</fullName>
    </submittedName>
</protein>
<feature type="transmembrane region" description="Helical" evidence="1">
    <location>
        <begin position="432"/>
        <end position="452"/>
    </location>
</feature>